<reference evidence="2 3" key="1">
    <citation type="submission" date="2016-04" db="EMBL/GenBank/DDBJ databases">
        <title>Genome analyses suggest a sexual origin of heterokaryosis in a supposedly ancient asexual fungus.</title>
        <authorList>
            <person name="Ropars J."/>
            <person name="Sedzielewska K."/>
            <person name="Noel J."/>
            <person name="Charron P."/>
            <person name="Farinelli L."/>
            <person name="Marton T."/>
            <person name="Kruger M."/>
            <person name="Pelin A."/>
            <person name="Brachmann A."/>
            <person name="Corradi N."/>
        </authorList>
    </citation>
    <scope>NUCLEOTIDE SEQUENCE [LARGE SCALE GENOMIC DNA]</scope>
    <source>
        <strain evidence="2 3">A5</strain>
    </source>
</reference>
<dbReference type="EMBL" id="LLXJ01012470">
    <property type="protein sequence ID" value="PKB92069.1"/>
    <property type="molecule type" value="Genomic_DNA"/>
</dbReference>
<comment type="caution">
    <text evidence="2">The sequence shown here is derived from an EMBL/GenBank/DDBJ whole genome shotgun (WGS) entry which is preliminary data.</text>
</comment>
<feature type="region of interest" description="Disordered" evidence="1">
    <location>
        <begin position="34"/>
        <end position="72"/>
    </location>
</feature>
<dbReference type="Proteomes" id="UP000232722">
    <property type="component" value="Unassembled WGS sequence"/>
</dbReference>
<dbReference type="AlphaFoldDB" id="A0A2N0NC18"/>
<organism evidence="2 3">
    <name type="scientific">Rhizophagus irregularis</name>
    <dbReference type="NCBI Taxonomy" id="588596"/>
    <lineage>
        <taxon>Eukaryota</taxon>
        <taxon>Fungi</taxon>
        <taxon>Fungi incertae sedis</taxon>
        <taxon>Mucoromycota</taxon>
        <taxon>Glomeromycotina</taxon>
        <taxon>Glomeromycetes</taxon>
        <taxon>Glomerales</taxon>
        <taxon>Glomeraceae</taxon>
        <taxon>Rhizophagus</taxon>
    </lineage>
</organism>
<evidence type="ECO:0000313" key="3">
    <source>
        <dbReference type="Proteomes" id="UP000232722"/>
    </source>
</evidence>
<protein>
    <submittedName>
        <fullName evidence="2">Uncharacterized protein</fullName>
    </submittedName>
</protein>
<dbReference type="VEuPathDB" id="FungiDB:RhiirA1_466603"/>
<evidence type="ECO:0000256" key="1">
    <source>
        <dbReference type="SAM" id="MobiDB-lite"/>
    </source>
</evidence>
<reference evidence="2 3" key="2">
    <citation type="submission" date="2017-09" db="EMBL/GenBank/DDBJ databases">
        <title>Extensive intraspecific genome diversity in a model arbuscular mycorrhizal fungus.</title>
        <authorList>
            <person name="Chen E.C."/>
            <person name="Morin E."/>
            <person name="Beaudet D."/>
            <person name="Noel J."/>
            <person name="Ndikumana S."/>
            <person name="Charron P."/>
            <person name="St-Onge C."/>
            <person name="Giorgi J."/>
            <person name="Grigoriev I.V."/>
            <person name="Roux C."/>
            <person name="Martin F.M."/>
            <person name="Corradi N."/>
        </authorList>
    </citation>
    <scope>NUCLEOTIDE SEQUENCE [LARGE SCALE GENOMIC DNA]</scope>
    <source>
        <strain evidence="2 3">A5</strain>
    </source>
</reference>
<sequence>RLTTSGETLPKDNCRIVIESLWIDQFVNLSHGSITSDIPRDILDDSDENNAEDDEVNDSGNNKKAGKGDYDYDIDDVLDLL</sequence>
<accession>A0A2N0NC18</accession>
<feature type="compositionally biased region" description="Acidic residues" evidence="1">
    <location>
        <begin position="44"/>
        <end position="57"/>
    </location>
</feature>
<feature type="non-terminal residue" evidence="2">
    <location>
        <position position="1"/>
    </location>
</feature>
<evidence type="ECO:0000313" key="2">
    <source>
        <dbReference type="EMBL" id="PKB92069.1"/>
    </source>
</evidence>
<proteinExistence type="predicted"/>
<gene>
    <name evidence="2" type="ORF">RhiirA5_446176</name>
</gene>
<name>A0A2N0NC18_9GLOM</name>
<dbReference type="VEuPathDB" id="FungiDB:RhiirFUN_024068"/>